<reference evidence="4 5" key="1">
    <citation type="submission" date="2020-04" db="EMBL/GenBank/DDBJ databases">
        <authorList>
            <person name="Hitch T.C.A."/>
            <person name="Wylensek D."/>
            <person name="Clavel T."/>
        </authorList>
    </citation>
    <scope>NUCLEOTIDE SEQUENCE [LARGE SCALE GENOMIC DNA]</scope>
    <source>
        <strain evidence="4 5">COR2-253-APC-1A</strain>
    </source>
</reference>
<dbReference type="AlphaFoldDB" id="A0A848AZ79"/>
<accession>A0A848AZ79</accession>
<dbReference type="InterPro" id="IPR011006">
    <property type="entry name" value="CheY-like_superfamily"/>
</dbReference>
<dbReference type="InterPro" id="IPR050595">
    <property type="entry name" value="Bact_response_regulator"/>
</dbReference>
<feature type="modified residue" description="4-aspartylphosphate" evidence="2">
    <location>
        <position position="27"/>
    </location>
</feature>
<evidence type="ECO:0000313" key="5">
    <source>
        <dbReference type="Proteomes" id="UP000576225"/>
    </source>
</evidence>
<sequence length="95" mass="10821">MPDRQFASTTCASDCTRKSWSDVIFTDLRMPEMNGSELVQIIRRNPAWNKVRVVAITADIMFDKEQEAVFDAVLLKPISLEQLFTVLHGFSESAR</sequence>
<dbReference type="SUPFAM" id="SSF52172">
    <property type="entry name" value="CheY-like"/>
    <property type="match status" value="1"/>
</dbReference>
<protein>
    <submittedName>
        <fullName evidence="4">Response regulator</fullName>
    </submittedName>
</protein>
<dbReference type="GO" id="GO:0000160">
    <property type="term" value="P:phosphorelay signal transduction system"/>
    <property type="evidence" value="ECO:0007669"/>
    <property type="project" value="InterPro"/>
</dbReference>
<keyword evidence="1 2" id="KW-0597">Phosphoprotein</keyword>
<comment type="caution">
    <text evidence="4">The sequence shown here is derived from an EMBL/GenBank/DDBJ whole genome shotgun (WGS) entry which is preliminary data.</text>
</comment>
<organism evidence="4 5">
    <name type="scientific">Victivallis vadensis</name>
    <dbReference type="NCBI Taxonomy" id="172901"/>
    <lineage>
        <taxon>Bacteria</taxon>
        <taxon>Pseudomonadati</taxon>
        <taxon>Lentisphaerota</taxon>
        <taxon>Lentisphaeria</taxon>
        <taxon>Victivallales</taxon>
        <taxon>Victivallaceae</taxon>
        <taxon>Victivallis</taxon>
    </lineage>
</organism>
<evidence type="ECO:0000313" key="4">
    <source>
        <dbReference type="EMBL" id="NMD88865.1"/>
    </source>
</evidence>
<evidence type="ECO:0000256" key="1">
    <source>
        <dbReference type="ARBA" id="ARBA00022553"/>
    </source>
</evidence>
<dbReference type="CDD" id="cd17546">
    <property type="entry name" value="REC_hyHK_CKI1_RcsC-like"/>
    <property type="match status" value="1"/>
</dbReference>
<dbReference type="PROSITE" id="PS50110">
    <property type="entry name" value="RESPONSE_REGULATORY"/>
    <property type="match status" value="1"/>
</dbReference>
<dbReference type="PANTHER" id="PTHR44591:SF3">
    <property type="entry name" value="RESPONSE REGULATORY DOMAIN-CONTAINING PROTEIN"/>
    <property type="match status" value="1"/>
</dbReference>
<evidence type="ECO:0000259" key="3">
    <source>
        <dbReference type="PROSITE" id="PS50110"/>
    </source>
</evidence>
<dbReference type="Proteomes" id="UP000576225">
    <property type="component" value="Unassembled WGS sequence"/>
</dbReference>
<gene>
    <name evidence="4" type="ORF">HF882_19965</name>
</gene>
<dbReference type="RefSeq" id="WP_168963867.1">
    <property type="nucleotide sequence ID" value="NZ_JABAEW010000062.1"/>
</dbReference>
<name>A0A848AZ79_9BACT</name>
<dbReference type="InterPro" id="IPR001789">
    <property type="entry name" value="Sig_transdc_resp-reg_receiver"/>
</dbReference>
<dbReference type="Pfam" id="PF00072">
    <property type="entry name" value="Response_reg"/>
    <property type="match status" value="1"/>
</dbReference>
<feature type="domain" description="Response regulatory" evidence="3">
    <location>
        <begin position="1"/>
        <end position="91"/>
    </location>
</feature>
<dbReference type="PANTHER" id="PTHR44591">
    <property type="entry name" value="STRESS RESPONSE REGULATOR PROTEIN 1"/>
    <property type="match status" value="1"/>
</dbReference>
<dbReference type="Gene3D" id="3.40.50.2300">
    <property type="match status" value="1"/>
</dbReference>
<evidence type="ECO:0000256" key="2">
    <source>
        <dbReference type="PROSITE-ProRule" id="PRU00169"/>
    </source>
</evidence>
<dbReference type="EMBL" id="JABAEW010000062">
    <property type="protein sequence ID" value="NMD88865.1"/>
    <property type="molecule type" value="Genomic_DNA"/>
</dbReference>
<proteinExistence type="predicted"/>